<protein>
    <submittedName>
        <fullName evidence="1">Uncharacterized protein</fullName>
    </submittedName>
</protein>
<dbReference type="EMBL" id="CABITT030000004">
    <property type="protein sequence ID" value="VVB01575.1"/>
    <property type="molecule type" value="Genomic_DNA"/>
</dbReference>
<evidence type="ECO:0000313" key="2">
    <source>
        <dbReference type="Proteomes" id="UP000489600"/>
    </source>
</evidence>
<reference evidence="1" key="1">
    <citation type="submission" date="2019-07" db="EMBL/GenBank/DDBJ databases">
        <authorList>
            <person name="Dittberner H."/>
        </authorList>
    </citation>
    <scope>NUCLEOTIDE SEQUENCE [LARGE SCALE GENOMIC DNA]</scope>
</reference>
<feature type="non-terminal residue" evidence="1">
    <location>
        <position position="170"/>
    </location>
</feature>
<sequence length="170" mass="19140">MSSFLAGFRQQIPRIIGELCAEVEIAPSQLTLPSWGLMNAIQVLSDLSGIFVTGLMVAGAFRVEETAFNSRRFELLPRSGARSPVLIPDWLNPSEEGGHYIYVLHRGPLAISRSWSPPGFVPPVRHSYPVFPDVLFDLDRRLRDPRFLLSTECIYDSSLVASFYHPFEFV</sequence>
<accession>A0A565BIZ8</accession>
<dbReference type="OrthoDB" id="1750920at2759"/>
<gene>
    <name evidence="1" type="ORF">ANE_LOCUS12019</name>
</gene>
<proteinExistence type="predicted"/>
<comment type="caution">
    <text evidence="1">The sequence shown here is derived from an EMBL/GenBank/DDBJ whole genome shotgun (WGS) entry which is preliminary data.</text>
</comment>
<keyword evidence="2" id="KW-1185">Reference proteome</keyword>
<dbReference type="Proteomes" id="UP000489600">
    <property type="component" value="Unassembled WGS sequence"/>
</dbReference>
<name>A0A565BIZ8_9BRAS</name>
<evidence type="ECO:0000313" key="1">
    <source>
        <dbReference type="EMBL" id="VVB01575.1"/>
    </source>
</evidence>
<dbReference type="AlphaFoldDB" id="A0A565BIZ8"/>
<organism evidence="1 2">
    <name type="scientific">Arabis nemorensis</name>
    <dbReference type="NCBI Taxonomy" id="586526"/>
    <lineage>
        <taxon>Eukaryota</taxon>
        <taxon>Viridiplantae</taxon>
        <taxon>Streptophyta</taxon>
        <taxon>Embryophyta</taxon>
        <taxon>Tracheophyta</taxon>
        <taxon>Spermatophyta</taxon>
        <taxon>Magnoliopsida</taxon>
        <taxon>eudicotyledons</taxon>
        <taxon>Gunneridae</taxon>
        <taxon>Pentapetalae</taxon>
        <taxon>rosids</taxon>
        <taxon>malvids</taxon>
        <taxon>Brassicales</taxon>
        <taxon>Brassicaceae</taxon>
        <taxon>Arabideae</taxon>
        <taxon>Arabis</taxon>
    </lineage>
</organism>